<sequence length="431" mass="50098">MNLSPDLYATPGDRLDAFLEHSLQPQGDWKEDAQDAWQRVERFFRDLCFRDQLVLDQEVKVLKVVKVRSRKSSDVIHMDVLLAFDALGSLCLNCKPAPQIYEDLVNSCSHPGEFSASFTVLQRDFVKMRPIKLKNLLRLVKFWYLKYVKPQYQKVALPPKYALELLTVYAWEMGTDQKENFNMDEGLAAVMTLLRDYEDICIYWTKYYDFQSETVRNFIKQRLKKSRPIILDPADPTNNLARGRRWDLMAKEAAYCLQQACCWTEDPSGRWHVQRARDVQATVKQTGKEDWTLSVDPYSPIRKMKAEIKIRNDICGYQRLSFQEPGGQRKLLSSQKTLAYYGIFSKVNIRVLETSLDEIQVFVKDSSGQSRPYAINPDDTILDLKEVIEEAGGPCVEDQTLKFQGRNLRNNHCLEDLEIKDCDTVLLFRRS</sequence>
<dbReference type="Gene3D" id="3.30.460.10">
    <property type="entry name" value="Beta Polymerase, domain 2"/>
    <property type="match status" value="1"/>
</dbReference>
<dbReference type="AlphaFoldDB" id="A0A091D0S7"/>
<dbReference type="GO" id="GO:0045071">
    <property type="term" value="P:negative regulation of viral genome replication"/>
    <property type="evidence" value="ECO:0007669"/>
    <property type="project" value="TreeGrafter"/>
</dbReference>
<evidence type="ECO:0000256" key="2">
    <source>
        <dbReference type="ARBA" id="ARBA00022588"/>
    </source>
</evidence>
<name>A0A091D0S7_FUKDA</name>
<dbReference type="Gene3D" id="3.10.20.90">
    <property type="entry name" value="Phosphatidylinositol 3-kinase Catalytic Subunit, Chain A, domain 1"/>
    <property type="match status" value="2"/>
</dbReference>
<dbReference type="InterPro" id="IPR029071">
    <property type="entry name" value="Ubiquitin-like_domsf"/>
</dbReference>
<evidence type="ECO:0000256" key="5">
    <source>
        <dbReference type="ARBA" id="ARBA00023118"/>
    </source>
</evidence>
<dbReference type="Pfam" id="PF10421">
    <property type="entry name" value="OAS1_C"/>
    <property type="match status" value="1"/>
</dbReference>
<dbReference type="GO" id="GO:0005829">
    <property type="term" value="C:cytosol"/>
    <property type="evidence" value="ECO:0007669"/>
    <property type="project" value="TreeGrafter"/>
</dbReference>
<dbReference type="FunFam" id="1.10.1410.20:FF:000001">
    <property type="entry name" value="2'-5'-oligoadenylate synthetase 1"/>
    <property type="match status" value="1"/>
</dbReference>
<evidence type="ECO:0000313" key="7">
    <source>
        <dbReference type="EMBL" id="KFO23755.1"/>
    </source>
</evidence>
<evidence type="ECO:0000256" key="4">
    <source>
        <dbReference type="ARBA" id="ARBA00022884"/>
    </source>
</evidence>
<dbReference type="PANTHER" id="PTHR11258:SF7">
    <property type="entry name" value="2'-5'-OLIGOADENYLATE SYNTHASE-LIKE PROTEIN 2"/>
    <property type="match status" value="1"/>
</dbReference>
<dbReference type="InterPro" id="IPR043519">
    <property type="entry name" value="NT_sf"/>
</dbReference>
<keyword evidence="3" id="KW-0391">Immunity</keyword>
<dbReference type="OMA" id="RDYEDIC"/>
<evidence type="ECO:0000256" key="3">
    <source>
        <dbReference type="ARBA" id="ARBA00022859"/>
    </source>
</evidence>
<dbReference type="eggNOG" id="KOG0001">
    <property type="taxonomic scope" value="Eukaryota"/>
</dbReference>
<keyword evidence="8" id="KW-1185">Reference proteome</keyword>
<keyword evidence="4" id="KW-0694">RNA-binding</keyword>
<dbReference type="FunFam" id="3.10.20.90:FF:000205">
    <property type="entry name" value="2'-5'-oligoadenylate synthase-like protein 2"/>
    <property type="match status" value="1"/>
</dbReference>
<dbReference type="GO" id="GO:0051607">
    <property type="term" value="P:defense response to virus"/>
    <property type="evidence" value="ECO:0007669"/>
    <property type="project" value="UniProtKB-KW"/>
</dbReference>
<dbReference type="SMART" id="SM00213">
    <property type="entry name" value="UBQ"/>
    <property type="match status" value="2"/>
</dbReference>
<keyword evidence="2" id="KW-0399">Innate immunity</keyword>
<evidence type="ECO:0000313" key="8">
    <source>
        <dbReference type="Proteomes" id="UP000028990"/>
    </source>
</evidence>
<proteinExistence type="inferred from homology"/>
<dbReference type="STRING" id="885580.ENSFDAP00000002639"/>
<dbReference type="InterPro" id="IPR018952">
    <property type="entry name" value="2-5-oligoAdlate_synth_1_dom2/C"/>
</dbReference>
<protein>
    <submittedName>
        <fullName evidence="7">54 kDa 2'-5'-oligoadenylate synthase-like protein 2</fullName>
    </submittedName>
</protein>
<evidence type="ECO:0000259" key="6">
    <source>
        <dbReference type="PROSITE" id="PS50053"/>
    </source>
</evidence>
<dbReference type="GO" id="GO:0045087">
    <property type="term" value="P:innate immune response"/>
    <property type="evidence" value="ECO:0007669"/>
    <property type="project" value="UniProtKB-KW"/>
</dbReference>
<dbReference type="GO" id="GO:0016020">
    <property type="term" value="C:membrane"/>
    <property type="evidence" value="ECO:0007669"/>
    <property type="project" value="TreeGrafter"/>
</dbReference>
<dbReference type="PROSITE" id="PS50053">
    <property type="entry name" value="UBIQUITIN_2"/>
    <property type="match status" value="1"/>
</dbReference>
<dbReference type="SUPFAM" id="SSF81301">
    <property type="entry name" value="Nucleotidyltransferase"/>
    <property type="match status" value="1"/>
</dbReference>
<dbReference type="CDD" id="cd01811">
    <property type="entry name" value="Ubl1_OASL"/>
    <property type="match status" value="1"/>
</dbReference>
<keyword evidence="5" id="KW-0051">Antiviral defense</keyword>
<dbReference type="PROSITE" id="PS00833">
    <property type="entry name" value="25A_SYNTH_2"/>
    <property type="match status" value="1"/>
</dbReference>
<evidence type="ECO:0000256" key="1">
    <source>
        <dbReference type="ARBA" id="ARBA00009526"/>
    </source>
</evidence>
<dbReference type="GO" id="GO:0001730">
    <property type="term" value="F:2'-5'-oligoadenylate synthetase activity"/>
    <property type="evidence" value="ECO:0007669"/>
    <property type="project" value="UniProtKB-EC"/>
</dbReference>
<accession>A0A091D0S7</accession>
<dbReference type="GO" id="GO:0046872">
    <property type="term" value="F:metal ion binding"/>
    <property type="evidence" value="ECO:0007669"/>
    <property type="project" value="UniProtKB-KW"/>
</dbReference>
<dbReference type="Proteomes" id="UP000028990">
    <property type="component" value="Unassembled WGS sequence"/>
</dbReference>
<reference evidence="7 8" key="1">
    <citation type="submission" date="2013-11" db="EMBL/GenBank/DDBJ databases">
        <title>The Damaraland mole rat (Fukomys damarensis) genome and evolution of African mole rats.</title>
        <authorList>
            <person name="Gladyshev V.N."/>
            <person name="Fang X."/>
        </authorList>
    </citation>
    <scope>NUCLEOTIDE SEQUENCE [LARGE SCALE GENOMIC DNA]</scope>
    <source>
        <tissue evidence="7">Liver</tissue>
    </source>
</reference>
<dbReference type="PANTHER" id="PTHR11258">
    <property type="entry name" value="2-5 OLIGOADENYLATE SYNTHETASE"/>
    <property type="match status" value="1"/>
</dbReference>
<dbReference type="GO" id="GO:0005524">
    <property type="term" value="F:ATP binding"/>
    <property type="evidence" value="ECO:0007669"/>
    <property type="project" value="UniProtKB-KW"/>
</dbReference>
<feature type="domain" description="Ubiquitin-like" evidence="6">
    <location>
        <begin position="359"/>
        <end position="431"/>
    </location>
</feature>
<dbReference type="SUPFAM" id="SSF81631">
    <property type="entry name" value="PAP/OAS1 substrate-binding domain"/>
    <property type="match status" value="1"/>
</dbReference>
<dbReference type="Pfam" id="PF00240">
    <property type="entry name" value="ubiquitin"/>
    <property type="match status" value="1"/>
</dbReference>
<dbReference type="Gene3D" id="1.10.1410.20">
    <property type="entry name" value="2'-5'-oligoadenylate synthetase 1, domain 2"/>
    <property type="match status" value="1"/>
</dbReference>
<dbReference type="GO" id="GO:0003725">
    <property type="term" value="F:double-stranded RNA binding"/>
    <property type="evidence" value="ECO:0007669"/>
    <property type="project" value="TreeGrafter"/>
</dbReference>
<dbReference type="CDD" id="cd16103">
    <property type="entry name" value="Ubl2_OASL"/>
    <property type="match status" value="1"/>
</dbReference>
<gene>
    <name evidence="7" type="ORF">H920_14959</name>
</gene>
<dbReference type="InterPro" id="IPR006117">
    <property type="entry name" value="2-5OAS_C_CS"/>
</dbReference>
<dbReference type="SUPFAM" id="SSF54236">
    <property type="entry name" value="Ubiquitin-like"/>
    <property type="match status" value="2"/>
</dbReference>
<organism evidence="7 8">
    <name type="scientific">Fukomys damarensis</name>
    <name type="common">Damaraland mole rat</name>
    <name type="synonym">Cryptomys damarensis</name>
    <dbReference type="NCBI Taxonomy" id="885580"/>
    <lineage>
        <taxon>Eukaryota</taxon>
        <taxon>Metazoa</taxon>
        <taxon>Chordata</taxon>
        <taxon>Craniata</taxon>
        <taxon>Vertebrata</taxon>
        <taxon>Euteleostomi</taxon>
        <taxon>Mammalia</taxon>
        <taxon>Eutheria</taxon>
        <taxon>Euarchontoglires</taxon>
        <taxon>Glires</taxon>
        <taxon>Rodentia</taxon>
        <taxon>Hystricomorpha</taxon>
        <taxon>Bathyergidae</taxon>
        <taxon>Fukomys</taxon>
    </lineage>
</organism>
<dbReference type="EMBL" id="KN123755">
    <property type="protein sequence ID" value="KFO23755.1"/>
    <property type="molecule type" value="Genomic_DNA"/>
</dbReference>
<comment type="similarity">
    <text evidence="1">Belongs to the 2-5A synthase family.</text>
</comment>
<dbReference type="InterPro" id="IPR000626">
    <property type="entry name" value="Ubiquitin-like_dom"/>
</dbReference>
<dbReference type="GO" id="GO:0005654">
    <property type="term" value="C:nucleoplasm"/>
    <property type="evidence" value="ECO:0007669"/>
    <property type="project" value="TreeGrafter"/>
</dbReference>